<dbReference type="PANTHER" id="PTHR35011">
    <property type="entry name" value="2,3-DIKETO-L-GULONATE TRAP TRANSPORTER SMALL PERMEASE PROTEIN YIAM"/>
    <property type="match status" value="1"/>
</dbReference>
<evidence type="ECO:0000256" key="2">
    <source>
        <dbReference type="ARBA" id="ARBA00022448"/>
    </source>
</evidence>
<dbReference type="PANTHER" id="PTHR35011:SF2">
    <property type="entry name" value="2,3-DIKETO-L-GULONATE TRAP TRANSPORTER SMALL PERMEASE PROTEIN YIAM"/>
    <property type="match status" value="1"/>
</dbReference>
<evidence type="ECO:0000256" key="6">
    <source>
        <dbReference type="ARBA" id="ARBA00022989"/>
    </source>
</evidence>
<proteinExistence type="inferred from homology"/>
<keyword evidence="6 9" id="KW-1133">Transmembrane helix</keyword>
<keyword evidence="3" id="KW-1003">Cell membrane</keyword>
<evidence type="ECO:0000256" key="7">
    <source>
        <dbReference type="ARBA" id="ARBA00023136"/>
    </source>
</evidence>
<name>A0A366XUF9_9BACI</name>
<keyword evidence="5 9" id="KW-0812">Transmembrane</keyword>
<dbReference type="RefSeq" id="WP_113806267.1">
    <property type="nucleotide sequence ID" value="NZ_QOCW01000011.1"/>
</dbReference>
<organism evidence="11 12">
    <name type="scientific">Bacillus taeanensis</name>
    <dbReference type="NCBI Taxonomy" id="273032"/>
    <lineage>
        <taxon>Bacteria</taxon>
        <taxon>Bacillati</taxon>
        <taxon>Bacillota</taxon>
        <taxon>Bacilli</taxon>
        <taxon>Bacillales</taxon>
        <taxon>Bacillaceae</taxon>
        <taxon>Bacillus</taxon>
    </lineage>
</organism>
<keyword evidence="7 9" id="KW-0472">Membrane</keyword>
<sequence length="176" mass="19995">MKIVKWLDRHFEETLLAFFSSIMVSVIFLQVVMRLLDNSLSWSEELARYCFIWLVYIGISYGVKKQRHIKVDVLLVLLKEKGRIVLTIIANVLFLIFCLFVIKHGYEIAAQLLAFGQQSPALHIPMGLVYMATPVGIGLTVIRLIQNMIVLVKSLLGKENSLAATEEESLQESVNE</sequence>
<evidence type="ECO:0000313" key="12">
    <source>
        <dbReference type="Proteomes" id="UP000253314"/>
    </source>
</evidence>
<comment type="subcellular location">
    <subcellularLocation>
        <location evidence="1">Cell inner membrane</location>
        <topology evidence="1">Multi-pass membrane protein</topology>
    </subcellularLocation>
</comment>
<comment type="similarity">
    <text evidence="8">Belongs to the TRAP transporter small permease family.</text>
</comment>
<feature type="transmembrane region" description="Helical" evidence="9">
    <location>
        <begin position="84"/>
        <end position="102"/>
    </location>
</feature>
<reference evidence="11 12" key="1">
    <citation type="submission" date="2018-07" db="EMBL/GenBank/DDBJ databases">
        <title>Lottiidibacillus patelloidae gen. nov., sp. nov., isolated from the intestinal tract of a marine limpet and the reclassification of B. taeanensis BH030017T, B. algicola KMM 3737T and B. hwajinpoensis SW-72T as genus Lottiidibacillus.</title>
        <authorList>
            <person name="Liu R."/>
            <person name="Huang Z."/>
        </authorList>
    </citation>
    <scope>NUCLEOTIDE SEQUENCE [LARGE SCALE GENOMIC DNA]</scope>
    <source>
        <strain evidence="11 12">BH030017</strain>
    </source>
</reference>
<evidence type="ECO:0000256" key="3">
    <source>
        <dbReference type="ARBA" id="ARBA00022475"/>
    </source>
</evidence>
<dbReference type="InterPro" id="IPR007387">
    <property type="entry name" value="TRAP_DctQ"/>
</dbReference>
<dbReference type="OrthoDB" id="9815614at2"/>
<feature type="transmembrane region" description="Helical" evidence="9">
    <location>
        <begin position="15"/>
        <end position="34"/>
    </location>
</feature>
<dbReference type="GO" id="GO:0022857">
    <property type="term" value="F:transmembrane transporter activity"/>
    <property type="evidence" value="ECO:0007669"/>
    <property type="project" value="TreeGrafter"/>
</dbReference>
<evidence type="ECO:0000313" key="11">
    <source>
        <dbReference type="EMBL" id="RBW69296.1"/>
    </source>
</evidence>
<accession>A0A366XUF9</accession>
<dbReference type="EMBL" id="QOCW01000011">
    <property type="protein sequence ID" value="RBW69296.1"/>
    <property type="molecule type" value="Genomic_DNA"/>
</dbReference>
<evidence type="ECO:0000256" key="5">
    <source>
        <dbReference type="ARBA" id="ARBA00022692"/>
    </source>
</evidence>
<dbReference type="Proteomes" id="UP000253314">
    <property type="component" value="Unassembled WGS sequence"/>
</dbReference>
<gene>
    <name evidence="11" type="ORF">DS031_11690</name>
</gene>
<dbReference type="GO" id="GO:0005886">
    <property type="term" value="C:plasma membrane"/>
    <property type="evidence" value="ECO:0007669"/>
    <property type="project" value="UniProtKB-SubCell"/>
</dbReference>
<dbReference type="AlphaFoldDB" id="A0A366XUF9"/>
<evidence type="ECO:0000256" key="4">
    <source>
        <dbReference type="ARBA" id="ARBA00022519"/>
    </source>
</evidence>
<evidence type="ECO:0000259" key="10">
    <source>
        <dbReference type="Pfam" id="PF04290"/>
    </source>
</evidence>
<dbReference type="Pfam" id="PF04290">
    <property type="entry name" value="DctQ"/>
    <property type="match status" value="1"/>
</dbReference>
<protein>
    <submittedName>
        <fullName evidence="11">TRAP transporter small permease</fullName>
    </submittedName>
</protein>
<keyword evidence="12" id="KW-1185">Reference proteome</keyword>
<feature type="transmembrane region" description="Helical" evidence="9">
    <location>
        <begin position="46"/>
        <end position="63"/>
    </location>
</feature>
<feature type="domain" description="Tripartite ATP-independent periplasmic transporters DctQ component" evidence="10">
    <location>
        <begin position="23"/>
        <end position="152"/>
    </location>
</feature>
<dbReference type="InterPro" id="IPR055348">
    <property type="entry name" value="DctQ"/>
</dbReference>
<dbReference type="GO" id="GO:0015740">
    <property type="term" value="P:C4-dicarboxylate transport"/>
    <property type="evidence" value="ECO:0007669"/>
    <property type="project" value="TreeGrafter"/>
</dbReference>
<evidence type="ECO:0000256" key="8">
    <source>
        <dbReference type="ARBA" id="ARBA00038436"/>
    </source>
</evidence>
<keyword evidence="4" id="KW-0997">Cell inner membrane</keyword>
<feature type="transmembrane region" description="Helical" evidence="9">
    <location>
        <begin position="122"/>
        <end position="145"/>
    </location>
</feature>
<comment type="caution">
    <text evidence="11">The sequence shown here is derived from an EMBL/GenBank/DDBJ whole genome shotgun (WGS) entry which is preliminary data.</text>
</comment>
<evidence type="ECO:0000256" key="9">
    <source>
        <dbReference type="SAM" id="Phobius"/>
    </source>
</evidence>
<keyword evidence="2" id="KW-0813">Transport</keyword>
<evidence type="ECO:0000256" key="1">
    <source>
        <dbReference type="ARBA" id="ARBA00004429"/>
    </source>
</evidence>